<dbReference type="InterPro" id="IPR024618">
    <property type="entry name" value="DUF3857"/>
</dbReference>
<feature type="chain" id="PRO_5022846644" evidence="1">
    <location>
        <begin position="20"/>
        <end position="682"/>
    </location>
</feature>
<evidence type="ECO:0000313" key="3">
    <source>
        <dbReference type="EMBL" id="TWT21049.1"/>
    </source>
</evidence>
<dbReference type="AlphaFoldDB" id="A0A5C5U5B5"/>
<protein>
    <submittedName>
        <fullName evidence="3">DUF3857 domain-containing protein</fullName>
    </submittedName>
</protein>
<dbReference type="Pfam" id="PF12969">
    <property type="entry name" value="DUF3857"/>
    <property type="match status" value="1"/>
</dbReference>
<evidence type="ECO:0000256" key="1">
    <source>
        <dbReference type="SAM" id="SignalP"/>
    </source>
</evidence>
<keyword evidence="4" id="KW-1185">Reference proteome</keyword>
<gene>
    <name evidence="3" type="ORF">FQY83_06715</name>
</gene>
<keyword evidence="1" id="KW-0732">Signal</keyword>
<evidence type="ECO:0000313" key="4">
    <source>
        <dbReference type="Proteomes" id="UP000319980"/>
    </source>
</evidence>
<proteinExistence type="predicted"/>
<dbReference type="Proteomes" id="UP000319980">
    <property type="component" value="Unassembled WGS sequence"/>
</dbReference>
<dbReference type="Gene3D" id="2.60.40.3140">
    <property type="match status" value="1"/>
</dbReference>
<feature type="domain" description="DUF3857" evidence="2">
    <location>
        <begin position="95"/>
        <end position="223"/>
    </location>
</feature>
<evidence type="ECO:0000259" key="2">
    <source>
        <dbReference type="Pfam" id="PF12969"/>
    </source>
</evidence>
<accession>A0A5C5U5B5</accession>
<organism evidence="3 4">
    <name type="scientific">Luteimonas marina</name>
    <dbReference type="NCBI Taxonomy" id="488485"/>
    <lineage>
        <taxon>Bacteria</taxon>
        <taxon>Pseudomonadati</taxon>
        <taxon>Pseudomonadota</taxon>
        <taxon>Gammaproteobacteria</taxon>
        <taxon>Lysobacterales</taxon>
        <taxon>Lysobacteraceae</taxon>
        <taxon>Luteimonas</taxon>
    </lineage>
</organism>
<feature type="signal peptide" evidence="1">
    <location>
        <begin position="1"/>
        <end position="19"/>
    </location>
</feature>
<dbReference type="OrthoDB" id="8595007at2"/>
<sequence length="682" mass="76890">MGRNLWLWTSLLLAGAAQGAVVEHQRGEYRFGTGPVPDFVERAELPAQWPADAPGADDERWRYWLHDLQSDRRGGRDALFVDYAYEARGASLVGEAGRFQISFNPEYQQLQIHDVELRRDGAWHDRLDADRISLARREDGFEQDLADGIVTALIVLDDVRRNDVIRVAYSITGSNPVLAGQGSDWMRFGWQNPTLRSRLRVLMDPGTKPRIHRENGAPEPVVRERPDGFEVVLDAPPQPVIVDDQQYPAWYQPYPLAQVARDQGWKQVVDWALPLYPRVDRLPDELEAKLQEWRALRDERARITAAVRLVQDEVRYFGVEMGENTHRPTAPAETWRRRYGDCKDKVYLLVSLLGRMDIRAVPALVSTSRGKAVSAFVPSASVFNHVIARIESGREVLWVDPTITLQGGTAGAYDLSAYGAALAIAPGGGRIESIEAPDRGRERNGITVVERYVPQADAREVRLDVETVYRGDSADQRRRSFANERGDDLSRRYADYYRRRLGELEVLAAPQLRDDREDNALTVTERYLLKAPFDDEGVSVKALGVFADTLQEISRLPTSMARTAPLAYAAPGRYRHEIEVAMPERWTATFGKEQQRVSSKAFEYARDVDVADGHARVVYQLDVSQSEVAGGDAAGHLEQVRRLQDGLSATLRFRMPAGVAADERQRRLQQLLRNAIDEGTDK</sequence>
<dbReference type="RefSeq" id="WP_146386396.1">
    <property type="nucleotide sequence ID" value="NZ_VOHK01000003.1"/>
</dbReference>
<dbReference type="Gene3D" id="3.10.620.30">
    <property type="match status" value="1"/>
</dbReference>
<reference evidence="3 4" key="1">
    <citation type="journal article" date="2008" name="Int. J. Syst. Evol. Microbiol.">
        <title>Luteimonas marina sp. nov., isolated from seawater.</title>
        <authorList>
            <person name="Baik K.S."/>
            <person name="Park S.C."/>
            <person name="Kim M.S."/>
            <person name="Kim E.M."/>
            <person name="Park C."/>
            <person name="Chun J."/>
            <person name="Seong C.N."/>
        </authorList>
    </citation>
    <scope>NUCLEOTIDE SEQUENCE [LARGE SCALE GENOMIC DNA]</scope>
    <source>
        <strain evidence="3 4">FR1330</strain>
    </source>
</reference>
<dbReference type="EMBL" id="VOHK01000003">
    <property type="protein sequence ID" value="TWT21049.1"/>
    <property type="molecule type" value="Genomic_DNA"/>
</dbReference>
<name>A0A5C5U5B5_9GAMM</name>
<comment type="caution">
    <text evidence="3">The sequence shown here is derived from an EMBL/GenBank/DDBJ whole genome shotgun (WGS) entry which is preliminary data.</text>
</comment>